<dbReference type="EMBL" id="LWDL01000012">
    <property type="protein sequence ID" value="OQW52777.1"/>
    <property type="molecule type" value="Genomic_DNA"/>
</dbReference>
<dbReference type="Pfam" id="PF22527">
    <property type="entry name" value="DEXQc_Suv3"/>
    <property type="match status" value="1"/>
</dbReference>
<dbReference type="Gene3D" id="3.40.50.300">
    <property type="entry name" value="P-loop containing nucleotide triphosphate hydrolases"/>
    <property type="match status" value="2"/>
</dbReference>
<dbReference type="Pfam" id="PF00271">
    <property type="entry name" value="Helicase_C"/>
    <property type="match status" value="1"/>
</dbReference>
<dbReference type="InterPro" id="IPR050699">
    <property type="entry name" value="RNA-DNA_Helicase"/>
</dbReference>
<dbReference type="PROSITE" id="PS51194">
    <property type="entry name" value="HELICASE_CTER"/>
    <property type="match status" value="1"/>
</dbReference>
<dbReference type="SMART" id="SM00490">
    <property type="entry name" value="HELICc"/>
    <property type="match status" value="1"/>
</dbReference>
<dbReference type="Proteomes" id="UP000192872">
    <property type="component" value="Unassembled WGS sequence"/>
</dbReference>
<evidence type="ECO:0000256" key="2">
    <source>
        <dbReference type="ARBA" id="ARBA00022801"/>
    </source>
</evidence>
<dbReference type="InterPro" id="IPR027417">
    <property type="entry name" value="P-loop_NTPase"/>
</dbReference>
<feature type="domain" description="Helicase C-terminal" evidence="6">
    <location>
        <begin position="162"/>
        <end position="318"/>
    </location>
</feature>
<feature type="compositionally biased region" description="Basic and acidic residues" evidence="5">
    <location>
        <begin position="1019"/>
        <end position="1033"/>
    </location>
</feature>
<evidence type="ECO:0000259" key="6">
    <source>
        <dbReference type="PROSITE" id="PS51194"/>
    </source>
</evidence>
<accession>A0A1W9HZP0</accession>
<dbReference type="PANTHER" id="PTHR12131:SF1">
    <property type="entry name" value="ATP-DEPENDENT RNA HELICASE SUPV3L1, MITOCHONDRIAL-RELATED"/>
    <property type="match status" value="1"/>
</dbReference>
<sequence>MPRHLLPPHARSRTVTAVLGPTNTGKTHHAIERMLAYPSGIIGLPLRLLAREVFHKLVARVGPGAVALITGEEKIKPVGARYWVCTVEAMPQDIEADFLAVDEVQLAGDFERGHVFTDRLLYHRGRHETLLLGADTIRPLIAALLPGAHITARPRLSTLTYKGAKKLTRLPERSAIVAFSAAEVYAIAELIRRQRGGAAVVLGALSPRTRNAQVELFQSGAVDFLVATDAIGMGLNLDVDHIAFAGTRKFDGFQFRNLNPAELAQVAGRAGRFMRDGTFGTSGRADDFDAEVVKSIEAHDFAPLRLLQWRNPALEFSSFEALRHSLSVRPREAGLTRAPDGDDVVTLEAAGREPEVRARAHGEAAVRLLWQTCQVPDYRKVSSAAHAELCLDMFRFLSDGGRLPAEWFGRQVERCDALDGDIDTLSMRIAHIRTWSFIANQSNWLDDPRYWRETTSRVEDRLSDALHDRLAQRFVDKTTSVLMRRLKETMMLEAQVNQAGEVTIAEQIVGRLQGFRFVPEGGAEIQYGKELRAAAAKALEVAIAGRAERVAEAGNESFLLAANGSIRWMGEEIARLIAGDSELEPRAKLLADEDLSGSHREWVQGRVDAWLRHHIGTLLKPLIDLRNGEGLEGLARGIAFRLVEELGVVERAKVSEDLKTLEQSARVALRRLGVRFGAYHLFLPAAMKPKPRELAAQLWALRHGGMAPEALQELPHLAQAGRTSIPVSAEVPKAIYRVLGYRVLGSRAVRVDILERLADLIRPLIAYRPGLTSGPPPKGTAAGDGFVVTVDMTSLAGCSGEDFASILKGLGYRSDVKPLADHERVIAEAVAKAAEEAAQRAQAAAEKQVEAAPDADPVASEPPAGEPVTEPVGTATDEGVDTAPIEVEASVGEPVVERADILADPVIAPALPEPPIDMVAPAAADMVVEAHAAAAIEPVQDSASAAHAADESAPDTAIAAPAPAAPATVTIWRPSRFERRPQPNAQKSRREGRGRRPGANEAAPAAAVSGAPAAGDGVSTERPRQRPRPERRERKPHGGPPPETAAAPVARPADGPRPPRHDQRPRRDKDGGPDRRPGSDRGGPRNFDKRPPREQAPRIYSSDSGSRNTAGDPDSPFAKLALLKERLEADKKS</sequence>
<proteinExistence type="predicted"/>
<evidence type="ECO:0000313" key="7">
    <source>
        <dbReference type="EMBL" id="OQW52777.1"/>
    </source>
</evidence>
<keyword evidence="1" id="KW-0547">Nucleotide-binding</keyword>
<dbReference type="PANTHER" id="PTHR12131">
    <property type="entry name" value="ATP-DEPENDENT RNA AND DNA HELICASE"/>
    <property type="match status" value="1"/>
</dbReference>
<feature type="region of interest" description="Disordered" evidence="5">
    <location>
        <begin position="842"/>
        <end position="877"/>
    </location>
</feature>
<evidence type="ECO:0000256" key="1">
    <source>
        <dbReference type="ARBA" id="ARBA00022741"/>
    </source>
</evidence>
<organism evidence="7 8">
    <name type="scientific">Candidatus Raskinella chloraquaticus</name>
    <dbReference type="NCBI Taxonomy" id="1951219"/>
    <lineage>
        <taxon>Bacteria</taxon>
        <taxon>Pseudomonadati</taxon>
        <taxon>Pseudomonadota</taxon>
        <taxon>Alphaproteobacteria</taxon>
        <taxon>Hyphomicrobiales</taxon>
        <taxon>Phreatobacteraceae</taxon>
        <taxon>Candidatus Raskinella</taxon>
    </lineage>
</organism>
<dbReference type="GO" id="GO:0004386">
    <property type="term" value="F:helicase activity"/>
    <property type="evidence" value="ECO:0007669"/>
    <property type="project" value="UniProtKB-KW"/>
</dbReference>
<dbReference type="GO" id="GO:0005524">
    <property type="term" value="F:ATP binding"/>
    <property type="evidence" value="ECO:0007669"/>
    <property type="project" value="UniProtKB-KW"/>
</dbReference>
<name>A0A1W9HZP0_9HYPH</name>
<protein>
    <recommendedName>
        <fullName evidence="6">Helicase C-terminal domain-containing protein</fullName>
    </recommendedName>
</protein>
<gene>
    <name evidence="7" type="ORF">A4S15_07620</name>
</gene>
<dbReference type="STRING" id="1827387.A4S15_07620"/>
<dbReference type="AlphaFoldDB" id="A0A1W9HZP0"/>
<dbReference type="InterPro" id="IPR001650">
    <property type="entry name" value="Helicase_C-like"/>
</dbReference>
<feature type="region of interest" description="Disordered" evidence="5">
    <location>
        <begin position="943"/>
        <end position="1117"/>
    </location>
</feature>
<dbReference type="InterPro" id="IPR055206">
    <property type="entry name" value="DEXQc_SUV3"/>
</dbReference>
<evidence type="ECO:0000256" key="5">
    <source>
        <dbReference type="SAM" id="MobiDB-lite"/>
    </source>
</evidence>
<evidence type="ECO:0000256" key="4">
    <source>
        <dbReference type="ARBA" id="ARBA00022840"/>
    </source>
</evidence>
<feature type="compositionally biased region" description="Basic and acidic residues" evidence="5">
    <location>
        <begin position="1057"/>
        <end position="1096"/>
    </location>
</feature>
<reference evidence="7 8" key="1">
    <citation type="journal article" date="2017" name="Water Res.">
        <title>Comammox in drinking water systems.</title>
        <authorList>
            <person name="Wang Y."/>
            <person name="Ma L."/>
            <person name="Mao Y."/>
            <person name="Jiang X."/>
            <person name="Xia Y."/>
            <person name="Yu K."/>
            <person name="Li B."/>
            <person name="Zhang T."/>
        </authorList>
    </citation>
    <scope>NUCLEOTIDE SEQUENCE [LARGE SCALE GENOMIC DNA]</scope>
    <source>
        <strain evidence="7">SG_bin8</strain>
    </source>
</reference>
<evidence type="ECO:0000256" key="3">
    <source>
        <dbReference type="ARBA" id="ARBA00022806"/>
    </source>
</evidence>
<feature type="compositionally biased region" description="Low complexity" evidence="5">
    <location>
        <begin position="997"/>
        <end position="1015"/>
    </location>
</feature>
<dbReference type="GO" id="GO:0016787">
    <property type="term" value="F:hydrolase activity"/>
    <property type="evidence" value="ECO:0007669"/>
    <property type="project" value="UniProtKB-KW"/>
</dbReference>
<keyword evidence="2" id="KW-0378">Hydrolase</keyword>
<feature type="compositionally biased region" description="Low complexity" evidence="5">
    <location>
        <begin position="954"/>
        <end position="967"/>
    </location>
</feature>
<dbReference type="SUPFAM" id="SSF52540">
    <property type="entry name" value="P-loop containing nucleoside triphosphate hydrolases"/>
    <property type="match status" value="2"/>
</dbReference>
<comment type="caution">
    <text evidence="7">The sequence shown here is derived from an EMBL/GenBank/DDBJ whole genome shotgun (WGS) entry which is preliminary data.</text>
</comment>
<keyword evidence="4" id="KW-0067">ATP-binding</keyword>
<evidence type="ECO:0000313" key="8">
    <source>
        <dbReference type="Proteomes" id="UP000192872"/>
    </source>
</evidence>
<keyword evidence="3" id="KW-0347">Helicase</keyword>
<feature type="compositionally biased region" description="Low complexity" evidence="5">
    <location>
        <begin position="842"/>
        <end position="852"/>
    </location>
</feature>